<evidence type="ECO:0000313" key="2">
    <source>
        <dbReference type="EMBL" id="KFH44988.1"/>
    </source>
</evidence>
<organism evidence="2 3">
    <name type="scientific">Hapsidospora chrysogenum (strain ATCC 11550 / CBS 779.69 / DSM 880 / IAM 14645 / JCM 23072 / IMI 49137)</name>
    <name type="common">Acremonium chrysogenum</name>
    <dbReference type="NCBI Taxonomy" id="857340"/>
    <lineage>
        <taxon>Eukaryota</taxon>
        <taxon>Fungi</taxon>
        <taxon>Dikarya</taxon>
        <taxon>Ascomycota</taxon>
        <taxon>Pezizomycotina</taxon>
        <taxon>Sordariomycetes</taxon>
        <taxon>Hypocreomycetidae</taxon>
        <taxon>Hypocreales</taxon>
        <taxon>Bionectriaceae</taxon>
        <taxon>Hapsidospora</taxon>
    </lineage>
</organism>
<dbReference type="HOGENOM" id="CLU_035511_0_0_1"/>
<keyword evidence="1" id="KW-0472">Membrane</keyword>
<sequence length="617" mass="68763">MRPRIEITDTDGSPKVHVAPPRINLRRAKSYTTQDRGPLSATSSRFNFNHLLFSPPPSPSLPSLVPRRKRAGSDLILKARPSRVVRLAFGALTLFSGLYLLAFALRHGDSMPAIWPYFTEEEFEMVGQDALPNFPTPIVIHDARGRPRWTVSIPPNHDFPLSTQQYADMSGQCREVSARARDLHTIAALPEKITVDYDAPDDYFVDVAKAERTGLLAGAPGMIQPKQHAGHFVGVDPKTTTSLPVCKSSMTYVLESTDAGLGNTLMMLWTFYGLAKKEGRAFFIEDSRWAYGSYTEIFQAPPVPQCRPPPRHHMVPCPFQAQHLVVSGMTARDIFPSLLAKHLRKAGTGDEIRDLWRLAHTGFEALFRLNEDDLAYVESRVAEVRDKSKKGITAPNAPVVGLHVRRGDRHPLEYQYRKTYIPAEVFHENAKQLAETKSHSSAPIQTEPIILLASDDPMVYKEPDFSTYMPSQERIRLASKEVVEKGKGKKQPKFIRHFVDEAFGWEGGFFAPMFWNLGVSRKNNAANAPEGVEVEDVNEEARFMAPPSEQTLKLRSLVGRAYMMDLAVLAQASDGVVCAVSAMGCRLLGVMMEWEKGVGGDGWVNVDGGYGWTGIDW</sequence>
<comment type="caution">
    <text evidence="2">The sequence shown here is derived from an EMBL/GenBank/DDBJ whole genome shotgun (WGS) entry which is preliminary data.</text>
</comment>
<accession>A0A086T6K6</accession>
<reference evidence="3" key="1">
    <citation type="journal article" date="2014" name="Genome Announc.">
        <title>Genome sequence and annotation of Acremonium chrysogenum, producer of the beta-lactam antibiotic cephalosporin C.</title>
        <authorList>
            <person name="Terfehr D."/>
            <person name="Dahlmann T.A."/>
            <person name="Specht T."/>
            <person name="Zadra I."/>
            <person name="Kuernsteiner H."/>
            <person name="Kueck U."/>
        </authorList>
    </citation>
    <scope>NUCLEOTIDE SEQUENCE [LARGE SCALE GENOMIC DNA]</scope>
    <source>
        <strain evidence="3">ATCC 11550 / CBS 779.69 / DSM 880 / IAM 14645 / JCM 23072 / IMI 49137</strain>
    </source>
</reference>
<dbReference type="PANTHER" id="PTHR13132:SF29">
    <property type="entry name" value="ALPHA-(1,6)-FUCOSYLTRANSFERASE"/>
    <property type="match status" value="1"/>
</dbReference>
<keyword evidence="1" id="KW-1133">Transmembrane helix</keyword>
<dbReference type="Proteomes" id="UP000029964">
    <property type="component" value="Unassembled WGS sequence"/>
</dbReference>
<proteinExistence type="predicted"/>
<keyword evidence="1" id="KW-0812">Transmembrane</keyword>
<feature type="transmembrane region" description="Helical" evidence="1">
    <location>
        <begin position="84"/>
        <end position="105"/>
    </location>
</feature>
<gene>
    <name evidence="2" type="ORF">ACRE_041820</name>
</gene>
<dbReference type="GO" id="GO:0006487">
    <property type="term" value="P:protein N-linked glycosylation"/>
    <property type="evidence" value="ECO:0007669"/>
    <property type="project" value="TreeGrafter"/>
</dbReference>
<keyword evidence="3" id="KW-1185">Reference proteome</keyword>
<dbReference type="OrthoDB" id="2392789at2759"/>
<dbReference type="AlphaFoldDB" id="A0A086T6K6"/>
<protein>
    <submittedName>
        <fullName evidence="2">Uncharacterized protein</fullName>
    </submittedName>
</protein>
<evidence type="ECO:0000313" key="3">
    <source>
        <dbReference type="Proteomes" id="UP000029964"/>
    </source>
</evidence>
<evidence type="ECO:0000256" key="1">
    <source>
        <dbReference type="SAM" id="Phobius"/>
    </source>
</evidence>
<dbReference type="GO" id="GO:0046921">
    <property type="term" value="F:alpha-(1-&gt;6)-fucosyltransferase activity"/>
    <property type="evidence" value="ECO:0007669"/>
    <property type="project" value="TreeGrafter"/>
</dbReference>
<dbReference type="PANTHER" id="PTHR13132">
    <property type="entry name" value="ALPHA- 1,6 -FUCOSYLTRANSFERASE"/>
    <property type="match status" value="1"/>
</dbReference>
<dbReference type="EMBL" id="JPKY01000039">
    <property type="protein sequence ID" value="KFH44988.1"/>
    <property type="molecule type" value="Genomic_DNA"/>
</dbReference>
<name>A0A086T6K6_HAPC1</name>